<sequence>MMRLRNIYGIIAILAVALSASAQKSGGSKRKADALFERKSYLKAATMYEALDKPDRQTLQNLGDCYYNNFMMKDAVRVYGAMFLDKKDSTSAEYYFKFAHALMGTDNYKRADSVMALYLKYPVDSPAFIKNLKNNVPYNYEIQPMAKNSGNGDFGLSFYGDKVAFASYRNPATGEYNWNDHPYLDLFEAVVDDKEQLTKVQPFPKEINTKAHESSAAFSPDGKYMYFSRTADKQVKVEDEKFAPVKLMRAEFVNGKWENIIALPFNGETFSCEHPTLTKDGKKMYFSSDMPGGQGSFDMYVVDVNEDGTFGTPANLGNTVNSKHREQFPFINPEGNLLYFASDGHQGLGGLDIFVSQNYDGQFAKPLDLGETINSGMDDFGYVVDEAKNKGYLSSNRKGSDNLYSFIRKENADSHVVEGDVRDKNTSELLPGTTVTLYDENDKLIGSMVVGAQGDYVFNTEPNKKYRIEAVRDFYIPHSEEFTTNEQGKLRYTIELFVECYDDAEEIITKRQDGKVQIMLENIYFDLNKWDIKPEAAEILNVLYDLMVKYPEMEIEVGAHTDSRASNMYNKLLSNKRAAATLEYLVQKGINRKRMKSHGYGEEMPLIKCGEERPCTEQEHSINRRCEFIILK</sequence>
<evidence type="ECO:0000256" key="2">
    <source>
        <dbReference type="ARBA" id="ARBA00023136"/>
    </source>
</evidence>
<feature type="domain" description="OmpA-like" evidence="6">
    <location>
        <begin position="512"/>
        <end position="632"/>
    </location>
</feature>
<organism evidence="7 8">
    <name type="scientific">Flavobacterium silvaticum</name>
    <dbReference type="NCBI Taxonomy" id="1852020"/>
    <lineage>
        <taxon>Bacteria</taxon>
        <taxon>Pseudomonadati</taxon>
        <taxon>Bacteroidota</taxon>
        <taxon>Flavobacteriia</taxon>
        <taxon>Flavobacteriales</taxon>
        <taxon>Flavobacteriaceae</taxon>
        <taxon>Flavobacterium</taxon>
    </lineage>
</organism>
<dbReference type="GO" id="GO:0009279">
    <property type="term" value="C:cell outer membrane"/>
    <property type="evidence" value="ECO:0007669"/>
    <property type="project" value="UniProtKB-SubCell"/>
</dbReference>
<evidence type="ECO:0000256" key="3">
    <source>
        <dbReference type="ARBA" id="ARBA00023237"/>
    </source>
</evidence>
<dbReference type="PANTHER" id="PTHR30329:SF21">
    <property type="entry name" value="LIPOPROTEIN YIAD-RELATED"/>
    <property type="match status" value="1"/>
</dbReference>
<dbReference type="CDD" id="cd07185">
    <property type="entry name" value="OmpA_C-like"/>
    <property type="match status" value="1"/>
</dbReference>
<feature type="signal peptide" evidence="5">
    <location>
        <begin position="1"/>
        <end position="22"/>
    </location>
</feature>
<dbReference type="SUPFAM" id="SSF103088">
    <property type="entry name" value="OmpA-like"/>
    <property type="match status" value="1"/>
</dbReference>
<dbReference type="RefSeq" id="WP_169526972.1">
    <property type="nucleotide sequence ID" value="NZ_JAAMPU010000103.1"/>
</dbReference>
<dbReference type="Gene3D" id="1.25.40.10">
    <property type="entry name" value="Tetratricopeptide repeat domain"/>
    <property type="match status" value="1"/>
</dbReference>
<keyword evidence="5" id="KW-0732">Signal</keyword>
<dbReference type="PROSITE" id="PS51123">
    <property type="entry name" value="OMPA_2"/>
    <property type="match status" value="1"/>
</dbReference>
<feature type="chain" id="PRO_5037702058" evidence="5">
    <location>
        <begin position="23"/>
        <end position="632"/>
    </location>
</feature>
<dbReference type="AlphaFoldDB" id="A0A972FSY2"/>
<dbReference type="InterPro" id="IPR050330">
    <property type="entry name" value="Bact_OuterMem_StrucFunc"/>
</dbReference>
<dbReference type="Pfam" id="PF00691">
    <property type="entry name" value="OmpA"/>
    <property type="match status" value="1"/>
</dbReference>
<dbReference type="PANTHER" id="PTHR30329">
    <property type="entry name" value="STATOR ELEMENT OF FLAGELLAR MOTOR COMPLEX"/>
    <property type="match status" value="1"/>
</dbReference>
<dbReference type="Gene3D" id="2.120.10.30">
    <property type="entry name" value="TolB, C-terminal domain"/>
    <property type="match status" value="1"/>
</dbReference>
<evidence type="ECO:0000259" key="6">
    <source>
        <dbReference type="PROSITE" id="PS51123"/>
    </source>
</evidence>
<protein>
    <submittedName>
        <fullName evidence="7">OmpA family protein</fullName>
    </submittedName>
</protein>
<dbReference type="InterPro" id="IPR011659">
    <property type="entry name" value="WD40"/>
</dbReference>
<dbReference type="InterPro" id="IPR011042">
    <property type="entry name" value="6-blade_b-propeller_TolB-like"/>
</dbReference>
<dbReference type="SUPFAM" id="SSF49478">
    <property type="entry name" value="Cna protein B-type domain"/>
    <property type="match status" value="1"/>
</dbReference>
<proteinExistence type="predicted"/>
<dbReference type="InterPro" id="IPR006664">
    <property type="entry name" value="OMP_bac"/>
</dbReference>
<name>A0A972FSY2_9FLAO</name>
<comment type="caution">
    <text evidence="7">The sequence shown here is derived from an EMBL/GenBank/DDBJ whole genome shotgun (WGS) entry which is preliminary data.</text>
</comment>
<evidence type="ECO:0000256" key="5">
    <source>
        <dbReference type="SAM" id="SignalP"/>
    </source>
</evidence>
<dbReference type="SUPFAM" id="SSF82171">
    <property type="entry name" value="DPP6 N-terminal domain-like"/>
    <property type="match status" value="1"/>
</dbReference>
<dbReference type="Gene3D" id="3.30.1330.60">
    <property type="entry name" value="OmpA-like domain"/>
    <property type="match status" value="1"/>
</dbReference>
<dbReference type="InterPro" id="IPR036737">
    <property type="entry name" value="OmpA-like_sf"/>
</dbReference>
<keyword evidence="8" id="KW-1185">Reference proteome</keyword>
<comment type="subcellular location">
    <subcellularLocation>
        <location evidence="1">Cell outer membrane</location>
    </subcellularLocation>
</comment>
<evidence type="ECO:0000313" key="7">
    <source>
        <dbReference type="EMBL" id="NMH27893.1"/>
    </source>
</evidence>
<evidence type="ECO:0000256" key="4">
    <source>
        <dbReference type="PROSITE-ProRule" id="PRU00473"/>
    </source>
</evidence>
<dbReference type="SUPFAM" id="SSF48452">
    <property type="entry name" value="TPR-like"/>
    <property type="match status" value="1"/>
</dbReference>
<reference evidence="7" key="1">
    <citation type="submission" date="2020-02" db="EMBL/GenBank/DDBJ databases">
        <title>Flavobacterium sp. genome.</title>
        <authorList>
            <person name="Jung H.S."/>
            <person name="Baek J.H."/>
            <person name="Jeon C.O."/>
        </authorList>
    </citation>
    <scope>NUCLEOTIDE SEQUENCE</scope>
    <source>
        <strain evidence="7">SE-s28</strain>
    </source>
</reference>
<dbReference type="InterPro" id="IPR011990">
    <property type="entry name" value="TPR-like_helical_dom_sf"/>
</dbReference>
<evidence type="ECO:0000313" key="8">
    <source>
        <dbReference type="Proteomes" id="UP000712080"/>
    </source>
</evidence>
<gene>
    <name evidence="7" type="ORF">G6047_07605</name>
</gene>
<accession>A0A972FSY2</accession>
<dbReference type="Gene3D" id="2.60.40.1120">
    <property type="entry name" value="Carboxypeptidase-like, regulatory domain"/>
    <property type="match status" value="1"/>
</dbReference>
<keyword evidence="3" id="KW-0998">Cell outer membrane</keyword>
<evidence type="ECO:0000256" key="1">
    <source>
        <dbReference type="ARBA" id="ARBA00004442"/>
    </source>
</evidence>
<dbReference type="EMBL" id="JAAMPU010000103">
    <property type="protein sequence ID" value="NMH27893.1"/>
    <property type="molecule type" value="Genomic_DNA"/>
</dbReference>
<dbReference type="Proteomes" id="UP000712080">
    <property type="component" value="Unassembled WGS sequence"/>
</dbReference>
<dbReference type="Pfam" id="PF07676">
    <property type="entry name" value="PD40"/>
    <property type="match status" value="3"/>
</dbReference>
<dbReference type="InterPro" id="IPR006665">
    <property type="entry name" value="OmpA-like"/>
</dbReference>
<keyword evidence="2 4" id="KW-0472">Membrane</keyword>
<dbReference type="PRINTS" id="PR01021">
    <property type="entry name" value="OMPADOMAIN"/>
</dbReference>